<evidence type="ECO:0000256" key="3">
    <source>
        <dbReference type="ARBA" id="ARBA00023242"/>
    </source>
</evidence>
<dbReference type="AlphaFoldDB" id="A0ABD1PPK1"/>
<sequence length="286" mass="32164">MESEGSNSPDEAEIQNQDPKFNPITGQGYLYDVVHNHLGDLGKIQSSMNVDELPENVWAAEANNQAMGVVDCKSTVNQPALDDTSLNRKSSLLLSRELNKTVYWVWQDIQRGQSNLGRTDNLGEMTLEDFLANEREVNKSSPGMINLGSVLGGIDPLALLQQDQWTKYHIPTIYPQQQQSTLRVFMPGHPVQQPIPSGENLMIDATYSERETIMSPPLARSISDTQMPGLWRVDPGVNKKLIEMRQKRRESGASSQARKQEVEMLLPSEPVPEPRYQLRRTRTAPI</sequence>
<keyword evidence="6" id="KW-1185">Reference proteome</keyword>
<keyword evidence="2" id="KW-0238">DNA-binding</keyword>
<feature type="compositionally biased region" description="Basic residues" evidence="4">
    <location>
        <begin position="277"/>
        <end position="286"/>
    </location>
</feature>
<dbReference type="Proteomes" id="UP001604336">
    <property type="component" value="Unassembled WGS sequence"/>
</dbReference>
<comment type="subcellular location">
    <subcellularLocation>
        <location evidence="1">Nucleus</location>
    </subcellularLocation>
</comment>
<protein>
    <submittedName>
        <fullName evidence="5">ABSCISIC ACID-INSENSITIVE 5-like protein 2</fullName>
    </submittedName>
</protein>
<comment type="caution">
    <text evidence="5">The sequence shown here is derived from an EMBL/GenBank/DDBJ whole genome shotgun (WGS) entry which is preliminary data.</text>
</comment>
<dbReference type="InterPro" id="IPR043452">
    <property type="entry name" value="BZIP46-like"/>
</dbReference>
<dbReference type="EMBL" id="JBFOLK010000013">
    <property type="protein sequence ID" value="KAL2465837.1"/>
    <property type="molecule type" value="Genomic_DNA"/>
</dbReference>
<name>A0ABD1PPK1_9LAMI</name>
<evidence type="ECO:0000256" key="1">
    <source>
        <dbReference type="ARBA" id="ARBA00004123"/>
    </source>
</evidence>
<evidence type="ECO:0000313" key="6">
    <source>
        <dbReference type="Proteomes" id="UP001604336"/>
    </source>
</evidence>
<dbReference type="GO" id="GO:0005634">
    <property type="term" value="C:nucleus"/>
    <property type="evidence" value="ECO:0007669"/>
    <property type="project" value="UniProtKB-SubCell"/>
</dbReference>
<dbReference type="GO" id="GO:0003677">
    <property type="term" value="F:DNA binding"/>
    <property type="evidence" value="ECO:0007669"/>
    <property type="project" value="UniProtKB-KW"/>
</dbReference>
<accession>A0ABD1PPK1</accession>
<organism evidence="5 6">
    <name type="scientific">Abeliophyllum distichum</name>
    <dbReference type="NCBI Taxonomy" id="126358"/>
    <lineage>
        <taxon>Eukaryota</taxon>
        <taxon>Viridiplantae</taxon>
        <taxon>Streptophyta</taxon>
        <taxon>Embryophyta</taxon>
        <taxon>Tracheophyta</taxon>
        <taxon>Spermatophyta</taxon>
        <taxon>Magnoliopsida</taxon>
        <taxon>eudicotyledons</taxon>
        <taxon>Gunneridae</taxon>
        <taxon>Pentapetalae</taxon>
        <taxon>asterids</taxon>
        <taxon>lamiids</taxon>
        <taxon>Lamiales</taxon>
        <taxon>Oleaceae</taxon>
        <taxon>Forsythieae</taxon>
        <taxon>Abeliophyllum</taxon>
    </lineage>
</organism>
<feature type="compositionally biased region" description="Polar residues" evidence="4">
    <location>
        <begin position="1"/>
        <end position="19"/>
    </location>
</feature>
<reference evidence="6" key="1">
    <citation type="submission" date="2024-07" db="EMBL/GenBank/DDBJ databases">
        <title>Two chromosome-level genome assemblies of Korean endemic species Abeliophyllum distichum and Forsythia ovata (Oleaceae).</title>
        <authorList>
            <person name="Jang H."/>
        </authorList>
    </citation>
    <scope>NUCLEOTIDE SEQUENCE [LARGE SCALE GENOMIC DNA]</scope>
</reference>
<dbReference type="PANTHER" id="PTHR22952:SF385">
    <property type="entry name" value="ABSCISIC ACID-INSENSITIVE 5-LIKE PROTEIN 2"/>
    <property type="match status" value="1"/>
</dbReference>
<gene>
    <name evidence="5" type="ORF">Adt_41688</name>
</gene>
<evidence type="ECO:0000256" key="4">
    <source>
        <dbReference type="SAM" id="MobiDB-lite"/>
    </source>
</evidence>
<feature type="region of interest" description="Disordered" evidence="4">
    <location>
        <begin position="246"/>
        <end position="286"/>
    </location>
</feature>
<keyword evidence="3" id="KW-0539">Nucleus</keyword>
<feature type="region of interest" description="Disordered" evidence="4">
    <location>
        <begin position="1"/>
        <end position="21"/>
    </location>
</feature>
<evidence type="ECO:0000256" key="2">
    <source>
        <dbReference type="ARBA" id="ARBA00023125"/>
    </source>
</evidence>
<dbReference type="PANTHER" id="PTHR22952">
    <property type="entry name" value="CAMP-RESPONSE ELEMENT BINDING PROTEIN-RELATED"/>
    <property type="match status" value="1"/>
</dbReference>
<proteinExistence type="predicted"/>
<evidence type="ECO:0000313" key="5">
    <source>
        <dbReference type="EMBL" id="KAL2465837.1"/>
    </source>
</evidence>